<feature type="compositionally biased region" description="Basic and acidic residues" evidence="1">
    <location>
        <begin position="52"/>
        <end position="61"/>
    </location>
</feature>
<evidence type="ECO:0000313" key="2">
    <source>
        <dbReference type="EMBL" id="CEM25550.1"/>
    </source>
</evidence>
<organism evidence="2">
    <name type="scientific">Chromera velia CCMP2878</name>
    <dbReference type="NCBI Taxonomy" id="1169474"/>
    <lineage>
        <taxon>Eukaryota</taxon>
        <taxon>Sar</taxon>
        <taxon>Alveolata</taxon>
        <taxon>Colpodellida</taxon>
        <taxon>Chromeraceae</taxon>
        <taxon>Chromera</taxon>
    </lineage>
</organism>
<gene>
    <name evidence="2" type="ORF">Cvel_20866</name>
</gene>
<sequence>MRQDVLKQEQQETDETMDPQGDIRKNGGGAASAPAAAAAAASTTGGSRGGWKKREREEGHFRQKSRFTFPPSPSESSRLAESHRRLIKIFMSFLRWPVFFL</sequence>
<name>A0A0G4G9L3_9ALVE</name>
<accession>A0A0G4G9L3</accession>
<feature type="compositionally biased region" description="Low complexity" evidence="1">
    <location>
        <begin position="31"/>
        <end position="45"/>
    </location>
</feature>
<evidence type="ECO:0000256" key="1">
    <source>
        <dbReference type="SAM" id="MobiDB-lite"/>
    </source>
</evidence>
<feature type="region of interest" description="Disordered" evidence="1">
    <location>
        <begin position="1"/>
        <end position="81"/>
    </location>
</feature>
<dbReference type="VEuPathDB" id="CryptoDB:Cvel_20866"/>
<dbReference type="AlphaFoldDB" id="A0A0G4G9L3"/>
<proteinExistence type="predicted"/>
<reference evidence="2" key="1">
    <citation type="submission" date="2014-11" db="EMBL/GenBank/DDBJ databases">
        <authorList>
            <person name="Otto D Thomas"/>
            <person name="Naeem Raeece"/>
        </authorList>
    </citation>
    <scope>NUCLEOTIDE SEQUENCE</scope>
</reference>
<protein>
    <submittedName>
        <fullName evidence="2">Uncharacterized protein</fullName>
    </submittedName>
</protein>
<feature type="compositionally biased region" description="Basic and acidic residues" evidence="1">
    <location>
        <begin position="1"/>
        <end position="10"/>
    </location>
</feature>
<dbReference type="EMBL" id="CDMZ01001007">
    <property type="protein sequence ID" value="CEM25550.1"/>
    <property type="molecule type" value="Genomic_DNA"/>
</dbReference>